<dbReference type="EMBL" id="LAVV01004577">
    <property type="protein sequence ID" value="KNZ61360.1"/>
    <property type="molecule type" value="Genomic_DNA"/>
</dbReference>
<name>A0A0L6VMN3_9BASI</name>
<gene>
    <name evidence="2" type="ORF">VP01_1411g2</name>
</gene>
<protein>
    <submittedName>
        <fullName evidence="2">Uncharacterized protein</fullName>
    </submittedName>
</protein>
<evidence type="ECO:0000313" key="2">
    <source>
        <dbReference type="EMBL" id="KNZ61360.1"/>
    </source>
</evidence>
<reference evidence="2 3" key="1">
    <citation type="submission" date="2015-08" db="EMBL/GenBank/DDBJ databases">
        <title>Next Generation Sequencing and Analysis of the Genome of Puccinia sorghi L Schw, the Causal Agent of Maize Common Rust.</title>
        <authorList>
            <person name="Rochi L."/>
            <person name="Burguener G."/>
            <person name="Darino M."/>
            <person name="Turjanski A."/>
            <person name="Kreff E."/>
            <person name="Dieguez M.J."/>
            <person name="Sacco F."/>
        </authorList>
    </citation>
    <scope>NUCLEOTIDE SEQUENCE [LARGE SCALE GENOMIC DNA]</scope>
    <source>
        <strain evidence="2 3">RO10H11247</strain>
    </source>
</reference>
<dbReference type="Proteomes" id="UP000037035">
    <property type="component" value="Unassembled WGS sequence"/>
</dbReference>
<feature type="region of interest" description="Disordered" evidence="1">
    <location>
        <begin position="562"/>
        <end position="593"/>
    </location>
</feature>
<comment type="caution">
    <text evidence="2">The sequence shown here is derived from an EMBL/GenBank/DDBJ whole genome shotgun (WGS) entry which is preliminary data.</text>
</comment>
<dbReference type="VEuPathDB" id="FungiDB:VP01_1411g2"/>
<evidence type="ECO:0000256" key="1">
    <source>
        <dbReference type="SAM" id="MobiDB-lite"/>
    </source>
</evidence>
<dbReference type="AlphaFoldDB" id="A0A0L6VMN3"/>
<evidence type="ECO:0000313" key="3">
    <source>
        <dbReference type="Proteomes" id="UP000037035"/>
    </source>
</evidence>
<keyword evidence="3" id="KW-1185">Reference proteome</keyword>
<proteinExistence type="predicted"/>
<accession>A0A0L6VMN3</accession>
<sequence length="593" mass="65737">MPPAVQLPNPLGALPVRFAPAAPSGTTLVRPILLRCPLATTLSLPLTKPNKSLEDTFLRLLVRLSFPRIPPSAAATASPIKTPHRQDGRRAWMGDRATSDDAGVGAAGLEVAADNGWQNQRGIWCRYPLKLEILAAPPLSSSPHICMHKTFISRGGSYPVVRHSGESYIITRGGSYDIGGNYIQWLGCSITRGGRLSWILLQHWRSRRGGSRGKRGEEGSMGGEAQTPKSWVEDFLDAQPLLNRAWNSHAGLHSLYCIVHVMFGGSMWKVQQYMQRHAGFTEKKTCSTACMQLTCSMPQPSCLQTKHVCICIFFGAVTNGWSSNRSLLGLSACQCRQLSKFICSGCTAFIASNICESAGLAQPFFNYTWKNLDCGFGNMTKDHLRLYTDSEEPFLVYHKSLQVIQGLQQHISRQLFINNFVWNSLCSSGISISLEGHILCVSPCPVKQIKWKFNHWQHSGKNIAIILMKLLKEYYTKTFLHKITANNALKILTLSQAIEHKLNFTYDSNNPLLGCMAHIIMFAIRNGLSIFGTMFVACIHGLSNIRTLPQVQKNFHSFINLAQKSTDAPDPPDSNDDSAPKDGQSPQKNKPKH</sequence>
<organism evidence="2 3">
    <name type="scientific">Puccinia sorghi</name>
    <dbReference type="NCBI Taxonomy" id="27349"/>
    <lineage>
        <taxon>Eukaryota</taxon>
        <taxon>Fungi</taxon>
        <taxon>Dikarya</taxon>
        <taxon>Basidiomycota</taxon>
        <taxon>Pucciniomycotina</taxon>
        <taxon>Pucciniomycetes</taxon>
        <taxon>Pucciniales</taxon>
        <taxon>Pucciniaceae</taxon>
        <taxon>Puccinia</taxon>
    </lineage>
</organism>
<feature type="compositionally biased region" description="Polar residues" evidence="1">
    <location>
        <begin position="584"/>
        <end position="593"/>
    </location>
</feature>